<dbReference type="RefSeq" id="WP_006240558.1">
    <property type="nucleotide sequence ID" value="NZ_JH636049.1"/>
</dbReference>
<dbReference type="Proteomes" id="UP000004691">
    <property type="component" value="Unassembled WGS sequence"/>
</dbReference>
<comment type="cofactor">
    <cofactor evidence="1">
        <name>FAD</name>
        <dbReference type="ChEBI" id="CHEBI:57692"/>
    </cofactor>
</comment>
<dbReference type="EMBL" id="JH636049">
    <property type="protein sequence ID" value="EID56325.1"/>
    <property type="molecule type" value="Genomic_DNA"/>
</dbReference>
<dbReference type="AlphaFoldDB" id="I0V872"/>
<feature type="domain" description="FAD/NAD(P)-binding" evidence="5">
    <location>
        <begin position="5"/>
        <end position="307"/>
    </location>
</feature>
<evidence type="ECO:0000256" key="3">
    <source>
        <dbReference type="ARBA" id="ARBA00022827"/>
    </source>
</evidence>
<dbReference type="SUPFAM" id="SSF55424">
    <property type="entry name" value="FAD/NAD-linked reductases, dimerisation (C-terminal) domain"/>
    <property type="match status" value="1"/>
</dbReference>
<evidence type="ECO:0000256" key="1">
    <source>
        <dbReference type="ARBA" id="ARBA00001974"/>
    </source>
</evidence>
<evidence type="ECO:0000259" key="5">
    <source>
        <dbReference type="Pfam" id="PF07992"/>
    </source>
</evidence>
<reference evidence="7 8" key="1">
    <citation type="submission" date="2012-01" db="EMBL/GenBank/DDBJ databases">
        <title>Improved High-Quality Draft sequence of Saccharomonospora xinjiangensis XJ-54.</title>
        <authorList>
            <consortium name="US DOE Joint Genome Institute"/>
            <person name="Lucas S."/>
            <person name="Han J."/>
            <person name="Lapidus A."/>
            <person name="Cheng J.-F."/>
            <person name="Goodwin L."/>
            <person name="Pitluck S."/>
            <person name="Peters L."/>
            <person name="Mikhailova N."/>
            <person name="Teshima H."/>
            <person name="Detter J.C."/>
            <person name="Han C."/>
            <person name="Tapia R."/>
            <person name="Land M."/>
            <person name="Hauser L."/>
            <person name="Kyrpides N."/>
            <person name="Ivanova N."/>
            <person name="Pagani I."/>
            <person name="Brambilla E.-M."/>
            <person name="Klenk H.-P."/>
            <person name="Woyke T."/>
        </authorList>
    </citation>
    <scope>NUCLEOTIDE SEQUENCE [LARGE SCALE GENOMIC DNA]</scope>
    <source>
        <strain evidence="7 8">XJ-54</strain>
    </source>
</reference>
<dbReference type="SUPFAM" id="SSF51905">
    <property type="entry name" value="FAD/NAD(P)-binding domain"/>
    <property type="match status" value="1"/>
</dbReference>
<keyword evidence="4" id="KW-0560">Oxidoreductase</keyword>
<accession>I0V872</accession>
<keyword evidence="8" id="KW-1185">Reference proteome</keyword>
<feature type="domain" description="Reductase C-terminal" evidence="6">
    <location>
        <begin position="329"/>
        <end position="395"/>
    </location>
</feature>
<dbReference type="Pfam" id="PF07992">
    <property type="entry name" value="Pyr_redox_2"/>
    <property type="match status" value="1"/>
</dbReference>
<organism evidence="7 8">
    <name type="scientific">Saccharomonospora xinjiangensis XJ-54</name>
    <dbReference type="NCBI Taxonomy" id="882086"/>
    <lineage>
        <taxon>Bacteria</taxon>
        <taxon>Bacillati</taxon>
        <taxon>Actinomycetota</taxon>
        <taxon>Actinomycetes</taxon>
        <taxon>Pseudonocardiales</taxon>
        <taxon>Pseudonocardiaceae</taxon>
        <taxon>Saccharomonospora</taxon>
    </lineage>
</organism>
<evidence type="ECO:0000256" key="2">
    <source>
        <dbReference type="ARBA" id="ARBA00022630"/>
    </source>
</evidence>
<dbReference type="InterPro" id="IPR028202">
    <property type="entry name" value="Reductase_C"/>
</dbReference>
<dbReference type="GO" id="GO:0005737">
    <property type="term" value="C:cytoplasm"/>
    <property type="evidence" value="ECO:0007669"/>
    <property type="project" value="TreeGrafter"/>
</dbReference>
<keyword evidence="3" id="KW-0274">FAD</keyword>
<evidence type="ECO:0000256" key="4">
    <source>
        <dbReference type="ARBA" id="ARBA00023002"/>
    </source>
</evidence>
<dbReference type="HOGENOM" id="CLU_003291_4_0_11"/>
<evidence type="ECO:0000259" key="6">
    <source>
        <dbReference type="Pfam" id="PF14759"/>
    </source>
</evidence>
<dbReference type="Pfam" id="PF14759">
    <property type="entry name" value="Reductase_C"/>
    <property type="match status" value="1"/>
</dbReference>
<dbReference type="InterPro" id="IPR036188">
    <property type="entry name" value="FAD/NAD-bd_sf"/>
</dbReference>
<dbReference type="GO" id="GO:0016651">
    <property type="term" value="F:oxidoreductase activity, acting on NAD(P)H"/>
    <property type="evidence" value="ECO:0007669"/>
    <property type="project" value="TreeGrafter"/>
</dbReference>
<proteinExistence type="predicted"/>
<keyword evidence="2" id="KW-0285">Flavoprotein</keyword>
<dbReference type="Gene3D" id="3.50.50.60">
    <property type="entry name" value="FAD/NAD(P)-binding domain"/>
    <property type="match status" value="2"/>
</dbReference>
<dbReference type="PANTHER" id="PTHR43557:SF2">
    <property type="entry name" value="RIESKE DOMAIN-CONTAINING PROTEIN-RELATED"/>
    <property type="match status" value="1"/>
</dbReference>
<dbReference type="PRINTS" id="PR00368">
    <property type="entry name" value="FADPNR"/>
</dbReference>
<dbReference type="OrthoDB" id="4475657at2"/>
<dbReference type="InterPro" id="IPR050446">
    <property type="entry name" value="FAD-oxidoreductase/Apoptosis"/>
</dbReference>
<name>I0V872_9PSEU</name>
<dbReference type="InterPro" id="IPR016156">
    <property type="entry name" value="FAD/NAD-linked_Rdtase_dimer_sf"/>
</dbReference>
<evidence type="ECO:0000313" key="8">
    <source>
        <dbReference type="Proteomes" id="UP000004691"/>
    </source>
</evidence>
<dbReference type="STRING" id="882086.SacxiDRAFT_4140"/>
<evidence type="ECO:0000313" key="7">
    <source>
        <dbReference type="EMBL" id="EID56325.1"/>
    </source>
</evidence>
<gene>
    <name evidence="7" type="ORF">SacxiDRAFT_4140</name>
</gene>
<dbReference type="Gene3D" id="3.30.390.30">
    <property type="match status" value="1"/>
</dbReference>
<sequence>MTARHLVIVGASLAGLRAAETLRQHGFTGRLTVVGGETHPPYDRPPLSKQLLTSDTPVEVALPVPGDLDVEWRLGSPAVRLEPDRRVITLADGTRLPYDGVLLATGADARGWPRPAQVPAHGVATLRTRDDAVALRAHLRPCARLVVVGGGFLGNEVAAAARTRGAEVTIVHSGQQPLDRSAGAEVGSFVAALQHEAGIDLRTGTTVTRFRSEDGRVTGAELADGTALAADVVLLALGAVPATAWLAGSGLDIENGVRCDRQLRALDVHGAVVPGVVAAGDVARVPQPLAGGEAMPLGHWTNAAEQGAAAARTLLSPDEAPAFTGVPSFWSDLHGARIRSIGLPALHDEVRVHEHDLMGRRLEVSYHREGRLVGALTVNRTARLAAYRNQLSGDSPSRAAA</sequence>
<dbReference type="PRINTS" id="PR00411">
    <property type="entry name" value="PNDRDTASEI"/>
</dbReference>
<dbReference type="eggNOG" id="COG0446">
    <property type="taxonomic scope" value="Bacteria"/>
</dbReference>
<dbReference type="PANTHER" id="PTHR43557">
    <property type="entry name" value="APOPTOSIS-INDUCING FACTOR 1"/>
    <property type="match status" value="1"/>
</dbReference>
<protein>
    <submittedName>
        <fullName evidence="7">NAD(P)H-nitrite reductase</fullName>
    </submittedName>
</protein>
<dbReference type="InterPro" id="IPR023753">
    <property type="entry name" value="FAD/NAD-binding_dom"/>
</dbReference>